<proteinExistence type="predicted"/>
<dbReference type="STRING" id="435880.SAMN04487988_101375"/>
<gene>
    <name evidence="2" type="ORF">SAMN04487988_101375</name>
</gene>
<reference evidence="3" key="1">
    <citation type="submission" date="2016-10" db="EMBL/GenBank/DDBJ databases">
        <authorList>
            <person name="Varghese N."/>
            <person name="Submissions S."/>
        </authorList>
    </citation>
    <scope>NUCLEOTIDE SEQUENCE [LARGE SCALE GENOMIC DNA]</scope>
    <source>
        <strain evidence="3">DSM 19315</strain>
    </source>
</reference>
<dbReference type="PANTHER" id="PTHR22916:SF3">
    <property type="entry name" value="UDP-GLCNAC:BETAGAL BETA-1,3-N-ACETYLGLUCOSAMINYLTRANSFERASE-LIKE PROTEIN 1"/>
    <property type="match status" value="1"/>
</dbReference>
<evidence type="ECO:0000259" key="1">
    <source>
        <dbReference type="Pfam" id="PF00535"/>
    </source>
</evidence>
<feature type="domain" description="Glycosyltransferase 2-like" evidence="1">
    <location>
        <begin position="7"/>
        <end position="132"/>
    </location>
</feature>
<organism evidence="2 3">
    <name type="scientific">Algoriphagus hitonicola</name>
    <dbReference type="NCBI Taxonomy" id="435880"/>
    <lineage>
        <taxon>Bacteria</taxon>
        <taxon>Pseudomonadati</taxon>
        <taxon>Bacteroidota</taxon>
        <taxon>Cytophagia</taxon>
        <taxon>Cytophagales</taxon>
        <taxon>Cyclobacteriaceae</taxon>
        <taxon>Algoriphagus</taxon>
    </lineage>
</organism>
<dbReference type="InterPro" id="IPR029044">
    <property type="entry name" value="Nucleotide-diphossugar_trans"/>
</dbReference>
<dbReference type="RefSeq" id="WP_092788540.1">
    <property type="nucleotide sequence ID" value="NZ_FOPC01000001.1"/>
</dbReference>
<dbReference type="EMBL" id="FOPC01000001">
    <property type="protein sequence ID" value="SFG09087.1"/>
    <property type="molecule type" value="Genomic_DNA"/>
</dbReference>
<sequence length="315" mass="36404">MVKPTVCIICIAYNHEKWIQEALESVAIQDYYYKELIIVDNGSTDESREKIQSWVNGFTGLFTVRTVFKNEEQPYCTLFNEVLADVDCDYVVDLAGDDVMYPDHLSQSVKQLEKDKYAAFVFSDAYILDEKGGINTFYKRNGFGELMEEIELGIIYETLLRRSFICAATIVFNARILKAEGGYDASLYYEDFDIQLRLTRKYPVLFSDHVGVLKRQHGDSMSAGQYTSHRSNMLPSTVLICEKAKEMNRTPEEDRALGERVMYELKHALWSANFDAAEALVDLGKKLKIKKLLFGFYKLWTKFRIDISWIYEKAT</sequence>
<dbReference type="GO" id="GO:0016758">
    <property type="term" value="F:hexosyltransferase activity"/>
    <property type="evidence" value="ECO:0007669"/>
    <property type="project" value="UniProtKB-ARBA"/>
</dbReference>
<keyword evidence="2" id="KW-0808">Transferase</keyword>
<dbReference type="PANTHER" id="PTHR22916">
    <property type="entry name" value="GLYCOSYLTRANSFERASE"/>
    <property type="match status" value="1"/>
</dbReference>
<dbReference type="Proteomes" id="UP000199642">
    <property type="component" value="Unassembled WGS sequence"/>
</dbReference>
<dbReference type="InterPro" id="IPR001173">
    <property type="entry name" value="Glyco_trans_2-like"/>
</dbReference>
<name>A0A1I2P562_9BACT</name>
<evidence type="ECO:0000313" key="2">
    <source>
        <dbReference type="EMBL" id="SFG09087.1"/>
    </source>
</evidence>
<evidence type="ECO:0000313" key="3">
    <source>
        <dbReference type="Proteomes" id="UP000199642"/>
    </source>
</evidence>
<accession>A0A1I2P562</accession>
<keyword evidence="3" id="KW-1185">Reference proteome</keyword>
<dbReference type="Gene3D" id="3.90.550.10">
    <property type="entry name" value="Spore Coat Polysaccharide Biosynthesis Protein SpsA, Chain A"/>
    <property type="match status" value="1"/>
</dbReference>
<dbReference type="AlphaFoldDB" id="A0A1I2P562"/>
<dbReference type="Pfam" id="PF00535">
    <property type="entry name" value="Glycos_transf_2"/>
    <property type="match status" value="1"/>
</dbReference>
<dbReference type="SUPFAM" id="SSF53448">
    <property type="entry name" value="Nucleotide-diphospho-sugar transferases"/>
    <property type="match status" value="1"/>
</dbReference>
<dbReference type="CDD" id="cd00761">
    <property type="entry name" value="Glyco_tranf_GTA_type"/>
    <property type="match status" value="1"/>
</dbReference>
<dbReference type="OrthoDB" id="396512at2"/>
<protein>
    <submittedName>
        <fullName evidence="2">Glycosyltransferase, GT2 family</fullName>
    </submittedName>
</protein>